<dbReference type="InterPro" id="IPR011992">
    <property type="entry name" value="EF-hand-dom_pair"/>
</dbReference>
<accession>A0ABQ8Z0X3</accession>
<organism evidence="3 4">
    <name type="scientific">Anaeramoeba flamelloides</name>
    <dbReference type="NCBI Taxonomy" id="1746091"/>
    <lineage>
        <taxon>Eukaryota</taxon>
        <taxon>Metamonada</taxon>
        <taxon>Anaeramoebidae</taxon>
        <taxon>Anaeramoeba</taxon>
    </lineage>
</organism>
<dbReference type="SUPFAM" id="SSF47473">
    <property type="entry name" value="EF-hand"/>
    <property type="match status" value="1"/>
</dbReference>
<evidence type="ECO:0000256" key="1">
    <source>
        <dbReference type="ARBA" id="ARBA00022837"/>
    </source>
</evidence>
<evidence type="ECO:0000313" key="4">
    <source>
        <dbReference type="Proteomes" id="UP001150062"/>
    </source>
</evidence>
<proteinExistence type="predicted"/>
<gene>
    <name evidence="3" type="ORF">M0813_16008</name>
</gene>
<evidence type="ECO:0000313" key="3">
    <source>
        <dbReference type="EMBL" id="KAJ6250522.1"/>
    </source>
</evidence>
<evidence type="ECO:0000259" key="2">
    <source>
        <dbReference type="PROSITE" id="PS50222"/>
    </source>
</evidence>
<keyword evidence="1" id="KW-0106">Calcium</keyword>
<name>A0ABQ8Z0X3_9EUKA</name>
<dbReference type="PROSITE" id="PS50222">
    <property type="entry name" value="EF_HAND_2"/>
    <property type="match status" value="1"/>
</dbReference>
<comment type="caution">
    <text evidence="3">The sequence shown here is derived from an EMBL/GenBank/DDBJ whole genome shotgun (WGS) entry which is preliminary data.</text>
</comment>
<sequence>MLVRLNLIMQSLNLLISNKLKKDEGTDYFLDVIKLLKDLVTNMFIFVQGVTKKAGERPKKGRKKMKSYHNKMVQWKNKVIPYLNTEVNKKILLDFEAQLGDTISLINLAISTEIGIDVKKCLEFGKENNELLKECEKCLHLINENQGQMIKGLDILLDKQRKKEKKALAKLVQSCERSTPKSLIESQKLNLEGAKILFNLISQRQCTEEEGLKASVLTVFGRLRTKSGLKRLETCAKYFFTSWDLDGNGYLSKNEVEHNLQQDCYLASLREYYSNKKVPFSKAYEFNKVAAEEIRLDLENLYMNQLKEDKFVEKLFTMEEKSYYNNEGEINQEGFTKFCIGQEDCGIEDLFSKCIEWV</sequence>
<dbReference type="PROSITE" id="PS00018">
    <property type="entry name" value="EF_HAND_1"/>
    <property type="match status" value="1"/>
</dbReference>
<dbReference type="Proteomes" id="UP001150062">
    <property type="component" value="Unassembled WGS sequence"/>
</dbReference>
<feature type="domain" description="EF-hand" evidence="2">
    <location>
        <begin position="231"/>
        <end position="266"/>
    </location>
</feature>
<keyword evidence="4" id="KW-1185">Reference proteome</keyword>
<reference evidence="3" key="1">
    <citation type="submission" date="2022-08" db="EMBL/GenBank/DDBJ databases">
        <title>Novel sulfate-reducing endosymbionts in the free-living metamonad Anaeramoeba.</title>
        <authorList>
            <person name="Jerlstrom-Hultqvist J."/>
            <person name="Cepicka I."/>
            <person name="Gallot-Lavallee L."/>
            <person name="Salas-Leiva D."/>
            <person name="Curtis B.A."/>
            <person name="Zahonova K."/>
            <person name="Pipaliya S."/>
            <person name="Dacks J."/>
            <person name="Roger A.J."/>
        </authorList>
    </citation>
    <scope>NUCLEOTIDE SEQUENCE</scope>
    <source>
        <strain evidence="3">Schooner1</strain>
    </source>
</reference>
<protein>
    <submittedName>
        <fullName evidence="3">Phosphatase 2a regulatory subunit-related</fullName>
    </submittedName>
</protein>
<dbReference type="EMBL" id="JAOAOG010000075">
    <property type="protein sequence ID" value="KAJ6250522.1"/>
    <property type="molecule type" value="Genomic_DNA"/>
</dbReference>
<dbReference type="InterPro" id="IPR018247">
    <property type="entry name" value="EF_Hand_1_Ca_BS"/>
</dbReference>
<dbReference type="InterPro" id="IPR002048">
    <property type="entry name" value="EF_hand_dom"/>
</dbReference>